<evidence type="ECO:0000313" key="4">
    <source>
        <dbReference type="Proteomes" id="UP001523234"/>
    </source>
</evidence>
<feature type="domain" description="Phage head morphogenesis" evidence="1">
    <location>
        <begin position="194"/>
        <end position="299"/>
    </location>
</feature>
<sequence length="445" mass="50856">MADKQSKSYWVQRELDHADDIKKSSGEQLKVLNKLYDQALNDITDDINRNFIRYAKGQGMTMDEAMKLADKTDVTRFVDKVKKYVADKDFSDNANADLKMYNLKIRVSRLKLLQLEMELEIDRLNGRITNSTEDYLTQQAIDEYKRQSTILGQSVAYTMESASQLVNTAYSLAGEGSYTFSTNIWKNTEQLKNKLSETLNKVILQGKNPNQFNKDFRDVFNVQPSQAGRLLITETARVQGDVQRDSYKQSGIDMYDIVYERRACQTCISIARSGPYKLSKAEVGTNMYPFHPNCMCSIMPATENTKDEKIHVINSSGKLIERLRKIDYKNSDTGTQDTINKLLSGEWTSKINNEKQAPHIESTRQKGKSYFADDVDVQKLLDKYAGTGKRQTTFSGNLKNTETINIPNLKGEVISKQGSFDIDGIKIHYSKDRLHIVPWRDTNEK</sequence>
<dbReference type="EMBL" id="JAMWYK010000002">
    <property type="protein sequence ID" value="MCO0831921.1"/>
    <property type="molecule type" value="Genomic_DNA"/>
</dbReference>
<protein>
    <submittedName>
        <fullName evidence="3">Minor capsid protein</fullName>
    </submittedName>
</protein>
<evidence type="ECO:0000259" key="1">
    <source>
        <dbReference type="Pfam" id="PF04233"/>
    </source>
</evidence>
<accession>A0ABT0ZPJ2</accession>
<feature type="domain" description="Bacterial toxin 50" evidence="2">
    <location>
        <begin position="351"/>
        <end position="438"/>
    </location>
</feature>
<comment type="caution">
    <text evidence="3">The sequence shown here is derived from an EMBL/GenBank/DDBJ whole genome shotgun (WGS) entry which is preliminary data.</text>
</comment>
<organism evidence="3 4">
    <name type="scientific">Fructobacillus apis</name>
    <dbReference type="NCBI Taxonomy" id="2935017"/>
    <lineage>
        <taxon>Bacteria</taxon>
        <taxon>Bacillati</taxon>
        <taxon>Bacillota</taxon>
        <taxon>Bacilli</taxon>
        <taxon>Lactobacillales</taxon>
        <taxon>Lactobacillaceae</taxon>
        <taxon>Fructobacillus</taxon>
    </lineage>
</organism>
<keyword evidence="4" id="KW-1185">Reference proteome</keyword>
<dbReference type="Pfam" id="PF15542">
    <property type="entry name" value="Ntox50"/>
    <property type="match status" value="1"/>
</dbReference>
<dbReference type="RefSeq" id="WP_248657289.1">
    <property type="nucleotide sequence ID" value="NZ_JAMWYK010000002.1"/>
</dbReference>
<name>A0ABT0ZPJ2_9LACO</name>
<dbReference type="InterPro" id="IPR006528">
    <property type="entry name" value="Phage_head_morphogenesis_dom"/>
</dbReference>
<reference evidence="3 4" key="1">
    <citation type="submission" date="2022-06" db="EMBL/GenBank/DDBJ databases">
        <title>Fructobacillus taiwanensis sp. nov., isolated from the honeybee.</title>
        <authorList>
            <person name="Chen Y.-S."/>
            <person name="Wang L.-T."/>
            <person name="Lee Y.-S."/>
            <person name="Chang Y.-C."/>
            <person name="Wu H.-C."/>
            <person name="Liao C.-Y."/>
            <person name="Chen W.-H."/>
            <person name="Deng J.-N."/>
            <person name="Wang Y.-H."/>
        </authorList>
    </citation>
    <scope>NUCLEOTIDE SEQUENCE [LARGE SCALE GENOMIC DNA]</scope>
    <source>
        <strain evidence="3 4">W13</strain>
    </source>
</reference>
<gene>
    <name evidence="3" type="ORF">NFX39_02270</name>
</gene>
<dbReference type="InterPro" id="IPR029100">
    <property type="entry name" value="Ntox50"/>
</dbReference>
<dbReference type="Pfam" id="PF04233">
    <property type="entry name" value="Phage_Mu_F"/>
    <property type="match status" value="1"/>
</dbReference>
<evidence type="ECO:0000313" key="3">
    <source>
        <dbReference type="EMBL" id="MCO0831921.1"/>
    </source>
</evidence>
<dbReference type="Proteomes" id="UP001523234">
    <property type="component" value="Unassembled WGS sequence"/>
</dbReference>
<evidence type="ECO:0000259" key="2">
    <source>
        <dbReference type="Pfam" id="PF15542"/>
    </source>
</evidence>
<dbReference type="NCBIfam" id="TIGR01641">
    <property type="entry name" value="phageSPP1_gp7"/>
    <property type="match status" value="1"/>
</dbReference>
<proteinExistence type="predicted"/>